<keyword evidence="1" id="KW-1133">Transmembrane helix</keyword>
<gene>
    <name evidence="2" type="ORF">ACFSYH_03370</name>
</gene>
<evidence type="ECO:0000313" key="2">
    <source>
        <dbReference type="EMBL" id="MFD2839605.1"/>
    </source>
</evidence>
<keyword evidence="1" id="KW-0472">Membrane</keyword>
<dbReference type="EMBL" id="JBHUOP010000001">
    <property type="protein sequence ID" value="MFD2839605.1"/>
    <property type="molecule type" value="Genomic_DNA"/>
</dbReference>
<comment type="caution">
    <text evidence="2">The sequence shown here is derived from an EMBL/GenBank/DDBJ whole genome shotgun (WGS) entry which is preliminary data.</text>
</comment>
<organism evidence="2 3">
    <name type="scientific">Populibacterium corticicola</name>
    <dbReference type="NCBI Taxonomy" id="1812826"/>
    <lineage>
        <taxon>Bacteria</taxon>
        <taxon>Bacillati</taxon>
        <taxon>Actinomycetota</taxon>
        <taxon>Actinomycetes</taxon>
        <taxon>Micrococcales</taxon>
        <taxon>Jonesiaceae</taxon>
        <taxon>Populibacterium</taxon>
    </lineage>
</organism>
<evidence type="ECO:0000256" key="1">
    <source>
        <dbReference type="SAM" id="Phobius"/>
    </source>
</evidence>
<keyword evidence="3" id="KW-1185">Reference proteome</keyword>
<sequence>MDWSDLVVSVITLLLSALIAFLVSKEEQRREKQRASRPLYLNALTAAKEHVDWYDECLRRHKVSAAPVDEDIAKERSARLRSELRLLLPEAEVFMSKPAYEAFGKIFDGNREALTPNGLESLNKDYSAFLNCVRKELKGIR</sequence>
<protein>
    <submittedName>
        <fullName evidence="2">Uncharacterized protein</fullName>
    </submittedName>
</protein>
<keyword evidence="1" id="KW-0812">Transmembrane</keyword>
<feature type="transmembrane region" description="Helical" evidence="1">
    <location>
        <begin position="6"/>
        <end position="24"/>
    </location>
</feature>
<proteinExistence type="predicted"/>
<evidence type="ECO:0000313" key="3">
    <source>
        <dbReference type="Proteomes" id="UP001597391"/>
    </source>
</evidence>
<accession>A0ABW5XE91</accession>
<reference evidence="3" key="1">
    <citation type="journal article" date="2019" name="Int. J. Syst. Evol. Microbiol.">
        <title>The Global Catalogue of Microorganisms (GCM) 10K type strain sequencing project: providing services to taxonomists for standard genome sequencing and annotation.</title>
        <authorList>
            <consortium name="The Broad Institute Genomics Platform"/>
            <consortium name="The Broad Institute Genome Sequencing Center for Infectious Disease"/>
            <person name="Wu L."/>
            <person name="Ma J."/>
        </authorList>
    </citation>
    <scope>NUCLEOTIDE SEQUENCE [LARGE SCALE GENOMIC DNA]</scope>
    <source>
        <strain evidence="3">KCTC 33576</strain>
    </source>
</reference>
<dbReference type="Proteomes" id="UP001597391">
    <property type="component" value="Unassembled WGS sequence"/>
</dbReference>
<dbReference type="RefSeq" id="WP_377465098.1">
    <property type="nucleotide sequence ID" value="NZ_JBHUOP010000001.1"/>
</dbReference>
<name>A0ABW5XE91_9MICO</name>